<reference evidence="6" key="1">
    <citation type="journal article" date="2019" name="Int. J. Syst. Evol. Microbiol.">
        <title>The Global Catalogue of Microorganisms (GCM) 10K type strain sequencing project: providing services to taxonomists for standard genome sequencing and annotation.</title>
        <authorList>
            <consortium name="The Broad Institute Genomics Platform"/>
            <consortium name="The Broad Institute Genome Sequencing Center for Infectious Disease"/>
            <person name="Wu L."/>
            <person name="Ma J."/>
        </authorList>
    </citation>
    <scope>NUCLEOTIDE SEQUENCE [LARGE SCALE GENOMIC DNA]</scope>
    <source>
        <strain evidence="6">JCM 18715</strain>
    </source>
</reference>
<proteinExistence type="predicted"/>
<comment type="caution">
    <text evidence="5">The sequence shown here is derived from an EMBL/GenBank/DDBJ whole genome shotgun (WGS) entry which is preliminary data.</text>
</comment>
<feature type="transmembrane region" description="Helical" evidence="3">
    <location>
        <begin position="184"/>
        <end position="203"/>
    </location>
</feature>
<evidence type="ECO:0000256" key="1">
    <source>
        <dbReference type="ARBA" id="ARBA00023224"/>
    </source>
</evidence>
<organism evidence="5 6">
    <name type="scientific">Viridibacterium curvum</name>
    <dbReference type="NCBI Taxonomy" id="1101404"/>
    <lineage>
        <taxon>Bacteria</taxon>
        <taxon>Pseudomonadati</taxon>
        <taxon>Pseudomonadota</taxon>
        <taxon>Betaproteobacteria</taxon>
        <taxon>Rhodocyclales</taxon>
        <taxon>Rhodocyclaceae</taxon>
        <taxon>Viridibacterium</taxon>
    </lineage>
</organism>
<dbReference type="RefSeq" id="WP_345534147.1">
    <property type="nucleotide sequence ID" value="NZ_BAABLD010000015.1"/>
</dbReference>
<evidence type="ECO:0000259" key="4">
    <source>
        <dbReference type="PROSITE" id="PS50111"/>
    </source>
</evidence>
<name>A0ABP9R0G3_9RHOO</name>
<dbReference type="Proteomes" id="UP001500547">
    <property type="component" value="Unassembled WGS sequence"/>
</dbReference>
<keyword evidence="3" id="KW-0472">Membrane</keyword>
<dbReference type="Gene3D" id="1.10.287.950">
    <property type="entry name" value="Methyl-accepting chemotaxis protein"/>
    <property type="match status" value="1"/>
</dbReference>
<keyword evidence="3" id="KW-1133">Transmembrane helix</keyword>
<dbReference type="PROSITE" id="PS50111">
    <property type="entry name" value="CHEMOTAXIS_TRANSDUC_2"/>
    <property type="match status" value="1"/>
</dbReference>
<keyword evidence="3" id="KW-0812">Transmembrane</keyword>
<keyword evidence="1 2" id="KW-0807">Transducer</keyword>
<sequence length="547" mass="57550">MNKKIKPLLQTFVGTTVVLVAIMSAVVVVELTRLNALSEQEHTVTDKMTEAFAEVRLQVVQIQQYLTDASATGEADGVEDGLKAYQSVLAELDKVRQLAPELRDELAALSEASKALHETGVRMVAAYGQNRAAGNAIMKAPDGFDRQSEIVQERVLALSHLIEAKQAETTAGVQAAIVVTRTTMVVLGAALIGLIVTAGVLLYRRVIAIIGDEPVVGAEFAHKLAAGDLTHDVKVRGGDQQSLIAKLSAMRARWTDVASGLRKQASMMLGAAADLSQQSQQLAGNSQSQSLAATRIAAHVEQLSTSVKQISAQAGQANEDVSTMGEVAISNSYAIEHVANEVKGVAETVGEAKAQIGELDSRANAISSIVTEIRGIADQTNLLALNAAIEAARAGEAGRGFAVVADEVRKLADRTGTSTNSIGQMISEVHIATQRIAETIEDSVARVEGCVALAEQAQSAMAGVRDSARAACGQVEQIHQALSEQRSAANDIAQYVTEIVSMSNENALAAESVARESRTIDTIAGALDKDVSYFKTDKAGSGAVTLF</sequence>
<dbReference type="SMART" id="SM00283">
    <property type="entry name" value="MA"/>
    <property type="match status" value="1"/>
</dbReference>
<evidence type="ECO:0000313" key="6">
    <source>
        <dbReference type="Proteomes" id="UP001500547"/>
    </source>
</evidence>
<accession>A0ABP9R0G3</accession>
<dbReference type="PANTHER" id="PTHR32089">
    <property type="entry name" value="METHYL-ACCEPTING CHEMOTAXIS PROTEIN MCPB"/>
    <property type="match status" value="1"/>
</dbReference>
<dbReference type="EMBL" id="BAABLD010000015">
    <property type="protein sequence ID" value="GAA5170024.1"/>
    <property type="molecule type" value="Genomic_DNA"/>
</dbReference>
<evidence type="ECO:0000313" key="5">
    <source>
        <dbReference type="EMBL" id="GAA5170024.1"/>
    </source>
</evidence>
<evidence type="ECO:0000256" key="2">
    <source>
        <dbReference type="PROSITE-ProRule" id="PRU00284"/>
    </source>
</evidence>
<dbReference type="InterPro" id="IPR004089">
    <property type="entry name" value="MCPsignal_dom"/>
</dbReference>
<dbReference type="SUPFAM" id="SSF58104">
    <property type="entry name" value="Methyl-accepting chemotaxis protein (MCP) signaling domain"/>
    <property type="match status" value="1"/>
</dbReference>
<dbReference type="PANTHER" id="PTHR32089:SF112">
    <property type="entry name" value="LYSOZYME-LIKE PROTEIN-RELATED"/>
    <property type="match status" value="1"/>
</dbReference>
<protein>
    <recommendedName>
        <fullName evidence="4">Methyl-accepting transducer domain-containing protein</fullName>
    </recommendedName>
</protein>
<dbReference type="Pfam" id="PF00015">
    <property type="entry name" value="MCPsignal"/>
    <property type="match status" value="1"/>
</dbReference>
<evidence type="ECO:0000256" key="3">
    <source>
        <dbReference type="SAM" id="Phobius"/>
    </source>
</evidence>
<gene>
    <name evidence="5" type="ORF">GCM10025770_32360</name>
</gene>
<feature type="domain" description="Methyl-accepting transducer" evidence="4">
    <location>
        <begin position="264"/>
        <end position="500"/>
    </location>
</feature>
<keyword evidence="6" id="KW-1185">Reference proteome</keyword>